<evidence type="ECO:0000256" key="2">
    <source>
        <dbReference type="ARBA" id="ARBA00022448"/>
    </source>
</evidence>
<evidence type="ECO:0000256" key="4">
    <source>
        <dbReference type="ARBA" id="ARBA00022692"/>
    </source>
</evidence>
<keyword evidence="6 8" id="KW-0472">Membrane</keyword>
<dbReference type="Proteomes" id="UP000069443">
    <property type="component" value="Unassembled WGS sequence"/>
</dbReference>
<evidence type="ECO:0000256" key="5">
    <source>
        <dbReference type="ARBA" id="ARBA00022989"/>
    </source>
</evidence>
<feature type="transmembrane region" description="Helical" evidence="8">
    <location>
        <begin position="232"/>
        <end position="254"/>
    </location>
</feature>
<feature type="transmembrane region" description="Helical" evidence="8">
    <location>
        <begin position="380"/>
        <end position="398"/>
    </location>
</feature>
<feature type="transmembrane region" description="Helical" evidence="8">
    <location>
        <begin position="162"/>
        <end position="180"/>
    </location>
</feature>
<dbReference type="OrthoDB" id="5242249at2"/>
<feature type="transmembrane region" description="Helical" evidence="8">
    <location>
        <begin position="38"/>
        <end position="60"/>
    </location>
</feature>
<dbReference type="PROSITE" id="PS50850">
    <property type="entry name" value="MFS"/>
    <property type="match status" value="1"/>
</dbReference>
<reference evidence="11" key="1">
    <citation type="journal article" date="2016" name="Genome Announc.">
        <title>Draft Genome Sequences of Five Rapidly Growing Mycobacterium Species, M. thermoresistibile, M. fortuitum subsp. acetamidolyticum, M. canariasense, M. brisbanense, and M. novocastrense.</title>
        <authorList>
            <person name="Katahira K."/>
            <person name="Ogura Y."/>
            <person name="Gotoh Y."/>
            <person name="Hayashi T."/>
        </authorList>
    </citation>
    <scope>NUCLEOTIDE SEQUENCE [LARGE SCALE GENOMIC DNA]</scope>
    <source>
        <strain evidence="11">JCM15298</strain>
    </source>
</reference>
<feature type="transmembrane region" description="Helical" evidence="8">
    <location>
        <begin position="72"/>
        <end position="90"/>
    </location>
</feature>
<evidence type="ECO:0000256" key="8">
    <source>
        <dbReference type="SAM" id="Phobius"/>
    </source>
</evidence>
<dbReference type="RefSeq" id="WP_064961216.1">
    <property type="nucleotide sequence ID" value="NZ_BCSY01000007.1"/>
</dbReference>
<feature type="transmembrane region" description="Helical" evidence="8">
    <location>
        <begin position="12"/>
        <end position="32"/>
    </location>
</feature>
<evidence type="ECO:0000256" key="1">
    <source>
        <dbReference type="ARBA" id="ARBA00004651"/>
    </source>
</evidence>
<dbReference type="InterPro" id="IPR050171">
    <property type="entry name" value="MFS_Transporters"/>
</dbReference>
<dbReference type="InterPro" id="IPR011701">
    <property type="entry name" value="MFS"/>
</dbReference>
<keyword evidence="2" id="KW-0813">Transport</keyword>
<dbReference type="PANTHER" id="PTHR23517">
    <property type="entry name" value="RESISTANCE PROTEIN MDTM, PUTATIVE-RELATED-RELATED"/>
    <property type="match status" value="1"/>
</dbReference>
<dbReference type="PANTHER" id="PTHR23517:SF13">
    <property type="entry name" value="MAJOR FACILITATOR SUPERFAMILY MFS_1"/>
    <property type="match status" value="1"/>
</dbReference>
<sequence>MSARLPGWSRAAAGLAVVGWGANQFAALLPVYRETTGLSASQISLAFAIYIVGLIPALFIAAEVADRIGRRWLVRIAVVLSAAASVVLCFSPQEHWLLLLGRLMSGAAAGAALGPGSAWVTELSDDDRAAAPKRVTVALSVGFGGGPLVAGVVAQWAPWPEASPYSVHFLVSIVAAALLWRTPDPSFDHGAPTKVAEHLGTTERPSDRPDTAPKETFWETVRSAAFIRTIPFTAPWVFGAATMSFAIAPSVIHVPGFSTASAGVITGITMGSGALVQPLAQRIERWKQGAAMPAGLSLAVFGMLLAATAFAVQISALLLPVAVILGSAYGVILVAGLRQIETLGHSKDRARLNAAYFSFTYIGFIQPFVFAVVATTQTSQIIFAMIGALVATATTVATSRARHV</sequence>
<dbReference type="EMBL" id="BCSY01000007">
    <property type="protein sequence ID" value="GAS93190.1"/>
    <property type="molecule type" value="Genomic_DNA"/>
</dbReference>
<dbReference type="InterPro" id="IPR005829">
    <property type="entry name" value="Sugar_transporter_CS"/>
</dbReference>
<feature type="transmembrane region" description="Helical" evidence="8">
    <location>
        <begin position="292"/>
        <end position="312"/>
    </location>
</feature>
<evidence type="ECO:0000256" key="6">
    <source>
        <dbReference type="ARBA" id="ARBA00023136"/>
    </source>
</evidence>
<keyword evidence="11" id="KW-1185">Reference proteome</keyword>
<dbReference type="GO" id="GO:0005886">
    <property type="term" value="C:plasma membrane"/>
    <property type="evidence" value="ECO:0007669"/>
    <property type="project" value="UniProtKB-SubCell"/>
</dbReference>
<dbReference type="SUPFAM" id="SSF103473">
    <property type="entry name" value="MFS general substrate transporter"/>
    <property type="match status" value="1"/>
</dbReference>
<keyword evidence="5 8" id="KW-1133">Transmembrane helix</keyword>
<proteinExistence type="predicted"/>
<dbReference type="GO" id="GO:0022857">
    <property type="term" value="F:transmembrane transporter activity"/>
    <property type="evidence" value="ECO:0007669"/>
    <property type="project" value="InterPro"/>
</dbReference>
<comment type="subcellular location">
    <subcellularLocation>
        <location evidence="1">Cell membrane</location>
        <topology evidence="1">Multi-pass membrane protein</topology>
    </subcellularLocation>
</comment>
<keyword evidence="3" id="KW-1003">Cell membrane</keyword>
<feature type="transmembrane region" description="Helical" evidence="8">
    <location>
        <begin position="260"/>
        <end position="280"/>
    </location>
</feature>
<evidence type="ECO:0000259" key="9">
    <source>
        <dbReference type="PROSITE" id="PS50850"/>
    </source>
</evidence>
<feature type="transmembrane region" description="Helical" evidence="8">
    <location>
        <begin position="96"/>
        <end position="114"/>
    </location>
</feature>
<accession>A0A100W7V1</accession>
<reference evidence="11" key="2">
    <citation type="submission" date="2016-02" db="EMBL/GenBank/DDBJ databases">
        <title>Draft genome sequence of five rapidly growing Mycobacterium species.</title>
        <authorList>
            <person name="Katahira K."/>
            <person name="Gotou Y."/>
            <person name="Iida K."/>
            <person name="Ogura Y."/>
            <person name="Hayashi T."/>
        </authorList>
    </citation>
    <scope>NUCLEOTIDE SEQUENCE [LARGE SCALE GENOMIC DNA]</scope>
    <source>
        <strain evidence="11">JCM15298</strain>
    </source>
</reference>
<evidence type="ECO:0000256" key="7">
    <source>
        <dbReference type="SAM" id="MobiDB-lite"/>
    </source>
</evidence>
<dbReference type="STRING" id="228230.RMCC_0156"/>
<dbReference type="Gene3D" id="1.20.1250.20">
    <property type="entry name" value="MFS general substrate transporter like domains"/>
    <property type="match status" value="1"/>
</dbReference>
<name>A0A100W7V1_MYCCR</name>
<feature type="transmembrane region" description="Helical" evidence="8">
    <location>
        <begin position="352"/>
        <end position="374"/>
    </location>
</feature>
<feature type="transmembrane region" description="Helical" evidence="8">
    <location>
        <begin position="318"/>
        <end position="340"/>
    </location>
</feature>
<dbReference type="AlphaFoldDB" id="A0A100W7V1"/>
<evidence type="ECO:0000313" key="10">
    <source>
        <dbReference type="EMBL" id="GAS93190.1"/>
    </source>
</evidence>
<evidence type="ECO:0000256" key="3">
    <source>
        <dbReference type="ARBA" id="ARBA00022475"/>
    </source>
</evidence>
<feature type="compositionally biased region" description="Basic and acidic residues" evidence="7">
    <location>
        <begin position="195"/>
        <end position="213"/>
    </location>
</feature>
<dbReference type="InterPro" id="IPR036259">
    <property type="entry name" value="MFS_trans_sf"/>
</dbReference>
<feature type="transmembrane region" description="Helical" evidence="8">
    <location>
        <begin position="135"/>
        <end position="156"/>
    </location>
</feature>
<dbReference type="PROSITE" id="PS00216">
    <property type="entry name" value="SUGAR_TRANSPORT_1"/>
    <property type="match status" value="1"/>
</dbReference>
<dbReference type="InterPro" id="IPR020846">
    <property type="entry name" value="MFS_dom"/>
</dbReference>
<comment type="caution">
    <text evidence="10">The sequence shown here is derived from an EMBL/GenBank/DDBJ whole genome shotgun (WGS) entry which is preliminary data.</text>
</comment>
<dbReference type="Pfam" id="PF07690">
    <property type="entry name" value="MFS_1"/>
    <property type="match status" value="1"/>
</dbReference>
<organism evidence="10 11">
    <name type="scientific">Mycolicibacterium canariasense</name>
    <name type="common">Mycobacterium canariasense</name>
    <dbReference type="NCBI Taxonomy" id="228230"/>
    <lineage>
        <taxon>Bacteria</taxon>
        <taxon>Bacillati</taxon>
        <taxon>Actinomycetota</taxon>
        <taxon>Actinomycetes</taxon>
        <taxon>Mycobacteriales</taxon>
        <taxon>Mycobacteriaceae</taxon>
        <taxon>Mycolicibacterium</taxon>
    </lineage>
</organism>
<feature type="domain" description="Major facilitator superfamily (MFS) profile" evidence="9">
    <location>
        <begin position="1"/>
        <end position="402"/>
    </location>
</feature>
<feature type="region of interest" description="Disordered" evidence="7">
    <location>
        <begin position="190"/>
        <end position="213"/>
    </location>
</feature>
<protein>
    <submittedName>
        <fullName evidence="10">Major facilitator superfamily transporter permea se</fullName>
    </submittedName>
</protein>
<evidence type="ECO:0000313" key="11">
    <source>
        <dbReference type="Proteomes" id="UP000069443"/>
    </source>
</evidence>
<gene>
    <name evidence="10" type="ORF">RMCC_0156</name>
</gene>
<keyword evidence="4 8" id="KW-0812">Transmembrane</keyword>